<keyword evidence="4" id="KW-1185">Reference proteome</keyword>
<dbReference type="HAMAP" id="MF_00003">
    <property type="entry name" value="RbfA"/>
    <property type="match status" value="1"/>
</dbReference>
<evidence type="ECO:0000313" key="3">
    <source>
        <dbReference type="EMBL" id="MDX8420093.1"/>
    </source>
</evidence>
<dbReference type="PROSITE" id="PS01319">
    <property type="entry name" value="RBFA"/>
    <property type="match status" value="1"/>
</dbReference>
<dbReference type="EMBL" id="JALBUR010000022">
    <property type="protein sequence ID" value="MDX8420093.1"/>
    <property type="molecule type" value="Genomic_DNA"/>
</dbReference>
<comment type="subunit">
    <text evidence="2">Monomer. Binds 30S ribosomal subunits, but not 50S ribosomal subunits or 70S ribosomes.</text>
</comment>
<comment type="subcellular location">
    <subcellularLocation>
        <location evidence="2">Cytoplasm</location>
    </subcellularLocation>
</comment>
<dbReference type="SUPFAM" id="SSF89919">
    <property type="entry name" value="Ribosome-binding factor A, RbfA"/>
    <property type="match status" value="1"/>
</dbReference>
<sequence>MSSVKQKRLEGIIRKDISDIIQFSLKDPNVGFVTITDVKVSNDHSYATVYVSFLGKQERAQAGLKALNRARGYIRSELAQQLDIRRTPELTFVIDEAMENGKHIDEIIARIHEQDAKNHKEGL</sequence>
<comment type="similarity">
    <text evidence="2">Belongs to the RbfA family.</text>
</comment>
<evidence type="ECO:0000256" key="2">
    <source>
        <dbReference type="HAMAP-Rule" id="MF_00003"/>
    </source>
</evidence>
<dbReference type="GO" id="GO:0030490">
    <property type="term" value="P:maturation of SSU-rRNA"/>
    <property type="evidence" value="ECO:0007669"/>
    <property type="project" value="UniProtKB-UniRule"/>
</dbReference>
<evidence type="ECO:0000313" key="4">
    <source>
        <dbReference type="Proteomes" id="UP001286174"/>
    </source>
</evidence>
<keyword evidence="2" id="KW-0963">Cytoplasm</keyword>
<dbReference type="GO" id="GO:0043024">
    <property type="term" value="F:ribosomal small subunit binding"/>
    <property type="evidence" value="ECO:0007669"/>
    <property type="project" value="TreeGrafter"/>
</dbReference>
<dbReference type="PANTHER" id="PTHR33515:SF1">
    <property type="entry name" value="RIBOSOME-BINDING FACTOR A, CHLOROPLASTIC-RELATED"/>
    <property type="match status" value="1"/>
</dbReference>
<dbReference type="RefSeq" id="WP_370596324.1">
    <property type="nucleotide sequence ID" value="NZ_JALBUR010000022.1"/>
</dbReference>
<dbReference type="Pfam" id="PF02033">
    <property type="entry name" value="RBFA"/>
    <property type="match status" value="1"/>
</dbReference>
<gene>
    <name evidence="2 3" type="primary">rbfA</name>
    <name evidence="3" type="ORF">MOZ60_08310</name>
</gene>
<dbReference type="Gene3D" id="3.30.300.20">
    <property type="match status" value="1"/>
</dbReference>
<accession>A0AB35U4Q0</accession>
<dbReference type="GO" id="GO:0005829">
    <property type="term" value="C:cytosol"/>
    <property type="evidence" value="ECO:0007669"/>
    <property type="project" value="TreeGrafter"/>
</dbReference>
<dbReference type="Proteomes" id="UP001286174">
    <property type="component" value="Unassembled WGS sequence"/>
</dbReference>
<dbReference type="AlphaFoldDB" id="A0AB35U4Q0"/>
<dbReference type="NCBIfam" id="TIGR00082">
    <property type="entry name" value="rbfA"/>
    <property type="match status" value="1"/>
</dbReference>
<reference evidence="3 4" key="1">
    <citation type="submission" date="2022-03" db="EMBL/GenBank/DDBJ databases">
        <title>Novel taxa within the pig intestine.</title>
        <authorList>
            <person name="Wylensek D."/>
            <person name="Bishof K."/>
            <person name="Afrizal A."/>
            <person name="Clavel T."/>
        </authorList>
    </citation>
    <scope>NUCLEOTIDE SEQUENCE [LARGE SCALE GENOMIC DNA]</scope>
    <source>
        <strain evidence="3 4">CLA-KB-P133</strain>
    </source>
</reference>
<protein>
    <recommendedName>
        <fullName evidence="2">Ribosome-binding factor A</fullName>
    </recommendedName>
</protein>
<dbReference type="InterPro" id="IPR020053">
    <property type="entry name" value="Ribosome-bd_factorA_CS"/>
</dbReference>
<organism evidence="3 4">
    <name type="scientific">Grylomicrobium aquisgranensis</name>
    <dbReference type="NCBI Taxonomy" id="2926318"/>
    <lineage>
        <taxon>Bacteria</taxon>
        <taxon>Bacillati</taxon>
        <taxon>Bacillota</taxon>
        <taxon>Erysipelotrichia</taxon>
        <taxon>Erysipelotrichales</taxon>
        <taxon>Erysipelotrichaceae</taxon>
        <taxon>Grylomicrobium</taxon>
    </lineage>
</organism>
<comment type="function">
    <text evidence="2">One of several proteins that assist in the late maturation steps of the functional core of the 30S ribosomal subunit. Associates with free 30S ribosomal subunits (but not with 30S subunits that are part of 70S ribosomes or polysomes). Required for efficient processing of 16S rRNA. May interact with the 5'-terminal helix region of 16S rRNA.</text>
</comment>
<dbReference type="InterPro" id="IPR000238">
    <property type="entry name" value="RbfA"/>
</dbReference>
<dbReference type="InterPro" id="IPR023799">
    <property type="entry name" value="RbfA_dom_sf"/>
</dbReference>
<dbReference type="PANTHER" id="PTHR33515">
    <property type="entry name" value="RIBOSOME-BINDING FACTOR A, CHLOROPLASTIC-RELATED"/>
    <property type="match status" value="1"/>
</dbReference>
<comment type="caution">
    <text evidence="3">The sequence shown here is derived from an EMBL/GenBank/DDBJ whole genome shotgun (WGS) entry which is preliminary data.</text>
</comment>
<evidence type="ECO:0000256" key="1">
    <source>
        <dbReference type="ARBA" id="ARBA00022517"/>
    </source>
</evidence>
<proteinExistence type="inferred from homology"/>
<name>A0AB35U4Q0_9FIRM</name>
<dbReference type="InterPro" id="IPR015946">
    <property type="entry name" value="KH_dom-like_a/b"/>
</dbReference>
<keyword evidence="1 2" id="KW-0690">Ribosome biogenesis</keyword>